<gene>
    <name evidence="2" type="ORF">FIV01_04715</name>
</gene>
<accession>A0A5P9CHK8</accession>
<dbReference type="OrthoDB" id="6838256at2"/>
<keyword evidence="1" id="KW-0732">Signal</keyword>
<dbReference type="RefSeq" id="WP_152429959.1">
    <property type="nucleotide sequence ID" value="NZ_CBCSDK010000003.1"/>
</dbReference>
<dbReference type="Gene3D" id="3.40.190.10">
    <property type="entry name" value="Periplasmic binding protein-like II"/>
    <property type="match status" value="2"/>
</dbReference>
<keyword evidence="3" id="KW-1185">Reference proteome</keyword>
<sequence precursor="true">MRIPLSLALLCGVMGLWPAYAQEEIVHIVIGESYRDQNKKTHYGMTAEEVINAIYSGAGIKYQITYMPDERAIQSVLTGQFDALDLRISKLGEDHSQVLVKVDVPLEEFGVYAFSVGEQSYLSLNELKDKNVVSMFGSRYVENIKHYHHLKLVYRDEQAALMLMAGRVDVWLAPMQSYYAIKDKFPVIKVVSPPLTKDYLYHYLHISNSYLLDALEASASEFKEGFARKPDG</sequence>
<evidence type="ECO:0000256" key="1">
    <source>
        <dbReference type="SAM" id="SignalP"/>
    </source>
</evidence>
<evidence type="ECO:0000313" key="3">
    <source>
        <dbReference type="Proteomes" id="UP000326936"/>
    </source>
</evidence>
<feature type="chain" id="PRO_5024831784" evidence="1">
    <location>
        <begin position="22"/>
        <end position="232"/>
    </location>
</feature>
<name>A0A5P9CHK8_9VIBR</name>
<dbReference type="EMBL" id="CP045350">
    <property type="protein sequence ID" value="QFT25725.1"/>
    <property type="molecule type" value="Genomic_DNA"/>
</dbReference>
<dbReference type="KEGG" id="vaq:FIV01_04715"/>
<dbReference type="Proteomes" id="UP000326936">
    <property type="component" value="Chromosome"/>
</dbReference>
<feature type="signal peptide" evidence="1">
    <location>
        <begin position="1"/>
        <end position="21"/>
    </location>
</feature>
<dbReference type="AlphaFoldDB" id="A0A5P9CHK8"/>
<dbReference type="SUPFAM" id="SSF53850">
    <property type="entry name" value="Periplasmic binding protein-like II"/>
    <property type="match status" value="1"/>
</dbReference>
<evidence type="ECO:0000313" key="2">
    <source>
        <dbReference type="EMBL" id="QFT25725.1"/>
    </source>
</evidence>
<organism evidence="2 3">
    <name type="scientific">Vibrio aquimaris</name>
    <dbReference type="NCBI Taxonomy" id="2587862"/>
    <lineage>
        <taxon>Bacteria</taxon>
        <taxon>Pseudomonadati</taxon>
        <taxon>Pseudomonadota</taxon>
        <taxon>Gammaproteobacteria</taxon>
        <taxon>Vibrionales</taxon>
        <taxon>Vibrionaceae</taxon>
        <taxon>Vibrio</taxon>
    </lineage>
</organism>
<reference evidence="2 3" key="1">
    <citation type="submission" date="2019-10" db="EMBL/GenBank/DDBJ databases">
        <title>Complete genome sequence of Vibrio sp. strain THAF100, isolated from non-filtered water from the water column of tank 6 of a marine aquarium containing stony-coral fragments. Water maintained at 26 degree C.</title>
        <authorList>
            <person name="Ruckert C."/>
            <person name="Franco A."/>
            <person name="Kalinowski J."/>
            <person name="Glaeser S."/>
        </authorList>
    </citation>
    <scope>NUCLEOTIDE SEQUENCE [LARGE SCALE GENOMIC DNA]</scope>
    <source>
        <strain evidence="2 3">THAF100</strain>
    </source>
</reference>
<protein>
    <submittedName>
        <fullName evidence="2">Bacterial extracellular solute-binding protein, family 3</fullName>
    </submittedName>
</protein>
<proteinExistence type="predicted"/>